<keyword evidence="7" id="KW-1185">Reference proteome</keyword>
<dbReference type="GO" id="GO:0046983">
    <property type="term" value="F:protein dimerization activity"/>
    <property type="evidence" value="ECO:0007669"/>
    <property type="project" value="InterPro"/>
</dbReference>
<keyword evidence="4" id="KW-0472">Membrane</keyword>
<sequence length="408" mass="44330">MRVLPVDRPISGALDRIARRMDREPAPHTAIQHRRLFFGAVLALIWLLYLIAPIISQWQDGHRMRAVAAAVCLAVFWVLTASCFGPFRQPDWDEGHAQAVLPVSYEWPRWLVVGALASLAAAMTVLLGVTGLGTAIYVAAAAVFVLPTAKSGAVVAGTAALLIGLSLHYGSAPLYFAFIPVVMWTGREIGRRRGQLRELTRRQQGELAIVQERNRVARDVHDILGHSLTVITVKTELAQRLLDSDPSRARQEMADVERLAREALAGVRDTVGGLREVSLASELVNARTALRAAGIEAELPDPAELPERYAVIFGWVLREAVTNVVRHSGARHCRVRVSESRIDIFDDGKGLSGSVFGSGLSGLRDRVRDAGGVFTVDTPPSGGTVIAVDFTTAAEVRPVGRRRACRPD</sequence>
<dbReference type="PANTHER" id="PTHR24421">
    <property type="entry name" value="NITRATE/NITRITE SENSOR PROTEIN NARX-RELATED"/>
    <property type="match status" value="1"/>
</dbReference>
<dbReference type="Gene3D" id="1.20.5.1930">
    <property type="match status" value="1"/>
</dbReference>
<evidence type="ECO:0000256" key="2">
    <source>
        <dbReference type="ARBA" id="ARBA00022777"/>
    </source>
</evidence>
<evidence type="ECO:0000256" key="3">
    <source>
        <dbReference type="ARBA" id="ARBA00023012"/>
    </source>
</evidence>
<dbReference type="Proteomes" id="UP000238356">
    <property type="component" value="Unassembled WGS sequence"/>
</dbReference>
<evidence type="ECO:0000259" key="5">
    <source>
        <dbReference type="Pfam" id="PF07730"/>
    </source>
</evidence>
<organism evidence="6 7">
    <name type="scientific">Nocardia nova</name>
    <dbReference type="NCBI Taxonomy" id="37330"/>
    <lineage>
        <taxon>Bacteria</taxon>
        <taxon>Bacillati</taxon>
        <taxon>Actinomycetota</taxon>
        <taxon>Actinomycetes</taxon>
        <taxon>Mycobacteriales</taxon>
        <taxon>Nocardiaceae</taxon>
        <taxon>Nocardia</taxon>
    </lineage>
</organism>
<feature type="transmembrane region" description="Helical" evidence="4">
    <location>
        <begin position="36"/>
        <end position="55"/>
    </location>
</feature>
<name>A0A2S5ZVJ4_9NOCA</name>
<feature type="transmembrane region" description="Helical" evidence="4">
    <location>
        <begin position="136"/>
        <end position="163"/>
    </location>
</feature>
<reference evidence="6 7" key="1">
    <citation type="submission" date="2018-02" db="EMBL/GenBank/DDBJ databases">
        <title>8 Nocardia nova and 1 Nocardia cyriacigeorgica strain used for evolution to TMP-SMX.</title>
        <authorList>
            <person name="Mehta H."/>
            <person name="Weng J."/>
            <person name="Shamoo Y."/>
        </authorList>
    </citation>
    <scope>NUCLEOTIDE SEQUENCE [LARGE SCALE GENOMIC DNA]</scope>
    <source>
        <strain evidence="6 7">BAA2227</strain>
    </source>
</reference>
<feature type="transmembrane region" description="Helical" evidence="4">
    <location>
        <begin position="67"/>
        <end position="87"/>
    </location>
</feature>
<evidence type="ECO:0000256" key="4">
    <source>
        <dbReference type="SAM" id="Phobius"/>
    </source>
</evidence>
<dbReference type="InterPro" id="IPR011712">
    <property type="entry name" value="Sig_transdc_His_kin_sub3_dim/P"/>
</dbReference>
<feature type="domain" description="Signal transduction histidine kinase subgroup 3 dimerisation and phosphoacceptor" evidence="5">
    <location>
        <begin position="212"/>
        <end position="278"/>
    </location>
</feature>
<dbReference type="EMBL" id="PSZD01000038">
    <property type="protein sequence ID" value="PPJ19967.1"/>
    <property type="molecule type" value="Genomic_DNA"/>
</dbReference>
<evidence type="ECO:0000313" key="7">
    <source>
        <dbReference type="Proteomes" id="UP000238356"/>
    </source>
</evidence>
<proteinExistence type="predicted"/>
<keyword evidence="1" id="KW-0808">Transferase</keyword>
<dbReference type="Pfam" id="PF07730">
    <property type="entry name" value="HisKA_3"/>
    <property type="match status" value="1"/>
</dbReference>
<protein>
    <submittedName>
        <fullName evidence="6">Sensor histidine kinase</fullName>
    </submittedName>
</protein>
<comment type="caution">
    <text evidence="6">The sequence shown here is derived from an EMBL/GenBank/DDBJ whole genome shotgun (WGS) entry which is preliminary data.</text>
</comment>
<evidence type="ECO:0000313" key="6">
    <source>
        <dbReference type="EMBL" id="PPJ19967.1"/>
    </source>
</evidence>
<dbReference type="AlphaFoldDB" id="A0A2S5ZVJ4"/>
<dbReference type="CDD" id="cd16917">
    <property type="entry name" value="HATPase_UhpB-NarQ-NarX-like"/>
    <property type="match status" value="1"/>
</dbReference>
<evidence type="ECO:0000256" key="1">
    <source>
        <dbReference type="ARBA" id="ARBA00022679"/>
    </source>
</evidence>
<dbReference type="RefSeq" id="WP_104364758.1">
    <property type="nucleotide sequence ID" value="NZ_PSZD01000038.1"/>
</dbReference>
<dbReference type="GO" id="GO:0016020">
    <property type="term" value="C:membrane"/>
    <property type="evidence" value="ECO:0007669"/>
    <property type="project" value="InterPro"/>
</dbReference>
<accession>A0A2S5ZVJ4</accession>
<keyword evidence="4" id="KW-1133">Transmembrane helix</keyword>
<gene>
    <name evidence="6" type="ORF">C5F51_34200</name>
</gene>
<keyword evidence="3" id="KW-0902">Two-component regulatory system</keyword>
<dbReference type="Gene3D" id="3.30.565.10">
    <property type="entry name" value="Histidine kinase-like ATPase, C-terminal domain"/>
    <property type="match status" value="1"/>
</dbReference>
<dbReference type="PANTHER" id="PTHR24421:SF63">
    <property type="entry name" value="SENSOR HISTIDINE KINASE DESK"/>
    <property type="match status" value="1"/>
</dbReference>
<keyword evidence="4" id="KW-0812">Transmembrane</keyword>
<feature type="transmembrane region" description="Helical" evidence="4">
    <location>
        <begin position="169"/>
        <end position="186"/>
    </location>
</feature>
<dbReference type="InterPro" id="IPR036890">
    <property type="entry name" value="HATPase_C_sf"/>
</dbReference>
<dbReference type="InterPro" id="IPR050482">
    <property type="entry name" value="Sensor_HK_TwoCompSys"/>
</dbReference>
<keyword evidence="2 6" id="KW-0418">Kinase</keyword>
<dbReference type="GO" id="GO:0000155">
    <property type="term" value="F:phosphorelay sensor kinase activity"/>
    <property type="evidence" value="ECO:0007669"/>
    <property type="project" value="InterPro"/>
</dbReference>
<dbReference type="SUPFAM" id="SSF55874">
    <property type="entry name" value="ATPase domain of HSP90 chaperone/DNA topoisomerase II/histidine kinase"/>
    <property type="match status" value="1"/>
</dbReference>